<evidence type="ECO:0000313" key="2">
    <source>
        <dbReference type="EMBL" id="EAN33192.1"/>
    </source>
</evidence>
<name>Q4N3T1_THEPA</name>
<keyword evidence="1" id="KW-0732">Signal</keyword>
<dbReference type="EMBL" id="AAGK01000002">
    <property type="protein sequence ID" value="EAN33192.1"/>
    <property type="molecule type" value="Genomic_DNA"/>
</dbReference>
<keyword evidence="3" id="KW-1185">Reference proteome</keyword>
<feature type="signal peptide" evidence="1">
    <location>
        <begin position="1"/>
        <end position="19"/>
    </location>
</feature>
<comment type="caution">
    <text evidence="2">The sequence shown here is derived from an EMBL/GenBank/DDBJ whole genome shotgun (WGS) entry which is preliminary data.</text>
</comment>
<dbReference type="OMA" id="RPIYFIC"/>
<sequence length="766" mass="89718">MTITLLLINLILYVRLSNQSIVKGYGPYYMQSFDSGDAKSMTFYDIDIYPYQYIKITLSRDNPKETLKPIDEGKYYTHPYQLTQPDESRKTELIKDTEAIHVESGDGQYVIHFDGSKPSYRTVEMFFELLLNRDRIGIIQINVIPNPKYITSEDKILLDSSVYKELNIKIYMKEVRYTGETQIFCGSRSNESKYLESTPFMSYDTNIKYQILSKPTHENWSKDYPSVSINLTNNVLFGLHENMEFQCPESNNTRIILTNFKYEKFDGMHLGTKKTFVNYDKKTYYFIFRNVTVISTDVPKDTFEIDCFKEFRNVFGEVVKVEELCMGSKLYELTETIKILDLSKCNGYNSTKLSCTNKKGYGPHVIYQTKPMCDLTNPDHLEKDGISCTLFLNKDATEIRIHKDKSLSLRKGRSRAEIYYLEDPESMGLESDFKPIAKDIVYFDVSDKGDYLELTKNRTQSANINQVFILLEDESKILKNVVRIYIHNDRVSELGENNVIWELVPNSRNMKFSCSDWDKNYTYDSSFYPKGKNTVYRNVPNTEVDLEKLETVQFEELFGSSGITILKSPETDSDLEIIFDENYEITASHLRPIYFICHMTVKENFEGAGYKKNIIVSIDPVYKYLNYKGCGIREDIFVNSENVVKNDKIFEFDLKKDENVRFFCPDYVPEHFLEEDQEQYKSDKEDEDTENPFKSLVRCYDRSTFWSRFFKLKNEVDILEKRTSVSELRSLWKFDHERMKQKGINRALCVCYNNKGYAKSGILIHT</sequence>
<accession>Q4N3T1</accession>
<evidence type="ECO:0000256" key="1">
    <source>
        <dbReference type="SAM" id="SignalP"/>
    </source>
</evidence>
<organism evidence="2 3">
    <name type="scientific">Theileria parva</name>
    <name type="common">East coast fever infection agent</name>
    <dbReference type="NCBI Taxonomy" id="5875"/>
    <lineage>
        <taxon>Eukaryota</taxon>
        <taxon>Sar</taxon>
        <taxon>Alveolata</taxon>
        <taxon>Apicomplexa</taxon>
        <taxon>Aconoidasida</taxon>
        <taxon>Piroplasmida</taxon>
        <taxon>Theileriidae</taxon>
        <taxon>Theileria</taxon>
    </lineage>
</organism>
<gene>
    <name evidence="2" type="ordered locus">TP02_0907</name>
</gene>
<dbReference type="InParanoid" id="Q4N3T1"/>
<feature type="chain" id="PRO_5004241654" description="6-Cys domain-containing protein" evidence="1">
    <location>
        <begin position="20"/>
        <end position="766"/>
    </location>
</feature>
<protein>
    <recommendedName>
        <fullName evidence="4">6-Cys domain-containing protein</fullName>
    </recommendedName>
</protein>
<dbReference type="VEuPathDB" id="PiroplasmaDB:TpMuguga_02g00907"/>
<evidence type="ECO:0008006" key="4">
    <source>
        <dbReference type="Google" id="ProtNLM"/>
    </source>
</evidence>
<dbReference type="KEGG" id="tpv:TP02_0907"/>
<dbReference type="AlphaFoldDB" id="Q4N3T1"/>
<dbReference type="eggNOG" id="ENOG502QXB1">
    <property type="taxonomic scope" value="Eukaryota"/>
</dbReference>
<dbReference type="Proteomes" id="UP000001949">
    <property type="component" value="Unassembled WGS sequence"/>
</dbReference>
<proteinExistence type="predicted"/>
<reference evidence="2 3" key="1">
    <citation type="journal article" date="2005" name="Science">
        <title>Genome sequence of Theileria parva, a bovine pathogen that transforms lymphocytes.</title>
        <authorList>
            <person name="Gardner M.J."/>
            <person name="Bishop R."/>
            <person name="Shah T."/>
            <person name="de Villiers E.P."/>
            <person name="Carlton J.M."/>
            <person name="Hall N."/>
            <person name="Ren Q."/>
            <person name="Paulsen I.T."/>
            <person name="Pain A."/>
            <person name="Berriman M."/>
            <person name="Wilson R.J.M."/>
            <person name="Sato S."/>
            <person name="Ralph S.A."/>
            <person name="Mann D.J."/>
            <person name="Xiong Z."/>
            <person name="Shallom S.J."/>
            <person name="Weidman J."/>
            <person name="Jiang L."/>
            <person name="Lynn J."/>
            <person name="Weaver B."/>
            <person name="Shoaibi A."/>
            <person name="Domingo A.R."/>
            <person name="Wasawo D."/>
            <person name="Crabtree J."/>
            <person name="Wortman J.R."/>
            <person name="Haas B."/>
            <person name="Angiuoli S.V."/>
            <person name="Creasy T.H."/>
            <person name="Lu C."/>
            <person name="Suh B."/>
            <person name="Silva J.C."/>
            <person name="Utterback T.R."/>
            <person name="Feldblyum T.V."/>
            <person name="Pertea M."/>
            <person name="Allen J."/>
            <person name="Nierman W.C."/>
            <person name="Taracha E.L.N."/>
            <person name="Salzberg S.L."/>
            <person name="White O.R."/>
            <person name="Fitzhugh H.A."/>
            <person name="Morzaria S."/>
            <person name="Venter J.C."/>
            <person name="Fraser C.M."/>
            <person name="Nene V."/>
        </authorList>
    </citation>
    <scope>NUCLEOTIDE SEQUENCE [LARGE SCALE GENOMIC DNA]</scope>
    <source>
        <strain evidence="2 3">Muguga</strain>
    </source>
</reference>
<dbReference type="RefSeq" id="XP_765475.1">
    <property type="nucleotide sequence ID" value="XM_760382.1"/>
</dbReference>
<evidence type="ECO:0000313" key="3">
    <source>
        <dbReference type="Proteomes" id="UP000001949"/>
    </source>
</evidence>
<dbReference type="GeneID" id="3502089"/>